<evidence type="ECO:0000313" key="2">
    <source>
        <dbReference type="EMBL" id="EHO16207.1"/>
    </source>
</evidence>
<reference evidence="2 3" key="1">
    <citation type="submission" date="2011-10" db="EMBL/GenBank/DDBJ databases">
        <title>The Genome Sequence of Lachnospiraceae bacterium ACC2.</title>
        <authorList>
            <consortium name="The Broad Institute Genome Sequencing Platform"/>
            <person name="Earl A."/>
            <person name="Ward D."/>
            <person name="Feldgarden M."/>
            <person name="Gevers D."/>
            <person name="Sizova M."/>
            <person name="Hazen A."/>
            <person name="Epstein S."/>
            <person name="Young S.K."/>
            <person name="Zeng Q."/>
            <person name="Gargeya S."/>
            <person name="Fitzgerald M."/>
            <person name="Haas B."/>
            <person name="Abouelleil A."/>
            <person name="Alvarado L."/>
            <person name="Arachchi H.M."/>
            <person name="Berlin A."/>
            <person name="Brown A."/>
            <person name="Chapman S.B."/>
            <person name="Chen Z."/>
            <person name="Dunbar C."/>
            <person name="Freedman E."/>
            <person name="Gearin G."/>
            <person name="Goldberg J."/>
            <person name="Griggs A."/>
            <person name="Gujja S."/>
            <person name="Heiman D."/>
            <person name="Howarth C."/>
            <person name="Larson L."/>
            <person name="Lui A."/>
            <person name="MacDonald P.J.P."/>
            <person name="Montmayeur A."/>
            <person name="Murphy C."/>
            <person name="Neiman D."/>
            <person name="Pearson M."/>
            <person name="Priest M."/>
            <person name="Roberts A."/>
            <person name="Saif S."/>
            <person name="Shea T."/>
            <person name="Shenoy N."/>
            <person name="Sisk P."/>
            <person name="Stolte C."/>
            <person name="Sykes S."/>
            <person name="Wortman J."/>
            <person name="Nusbaum C."/>
            <person name="Birren B."/>
        </authorList>
    </citation>
    <scope>NUCLEOTIDE SEQUENCE [LARGE SCALE GENOMIC DNA]</scope>
    <source>
        <strain evidence="2 3">ACC2</strain>
    </source>
</reference>
<dbReference type="GeneID" id="86941934"/>
<dbReference type="Proteomes" id="UP000018466">
    <property type="component" value="Unassembled WGS sequence"/>
</dbReference>
<comment type="caution">
    <text evidence="2">The sequence shown here is derived from an EMBL/GenBank/DDBJ whole genome shotgun (WGS) entry which is preliminary data.</text>
</comment>
<dbReference type="PROSITE" id="PS51257">
    <property type="entry name" value="PROKAR_LIPOPROTEIN"/>
    <property type="match status" value="1"/>
</dbReference>
<dbReference type="AlphaFoldDB" id="A0AA36Y454"/>
<dbReference type="EMBL" id="AGEL01000010">
    <property type="protein sequence ID" value="EHO16207.1"/>
    <property type="molecule type" value="Genomic_DNA"/>
</dbReference>
<name>A0AA36Y454_9FIRM</name>
<feature type="region of interest" description="Disordered" evidence="1">
    <location>
        <begin position="28"/>
        <end position="63"/>
    </location>
</feature>
<evidence type="ECO:0000313" key="3">
    <source>
        <dbReference type="Proteomes" id="UP000018466"/>
    </source>
</evidence>
<feature type="compositionally biased region" description="Polar residues" evidence="1">
    <location>
        <begin position="53"/>
        <end position="63"/>
    </location>
</feature>
<accession>A0AA36Y454</accession>
<dbReference type="RefSeq" id="WP_009533360.1">
    <property type="nucleotide sequence ID" value="NZ_JH590863.1"/>
</dbReference>
<evidence type="ECO:0008006" key="4">
    <source>
        <dbReference type="Google" id="ProtNLM"/>
    </source>
</evidence>
<gene>
    <name evidence="2" type="ORF">HMPREF9623_01528</name>
</gene>
<protein>
    <recommendedName>
        <fullName evidence="4">DUF4829 domain-containing protein</fullName>
    </recommendedName>
</protein>
<evidence type="ECO:0000256" key="1">
    <source>
        <dbReference type="SAM" id="MobiDB-lite"/>
    </source>
</evidence>
<proteinExistence type="predicted"/>
<sequence>MRKWTAMGLIFALFLLLTGCGAGIGNKNKSEETASTQNETANTGNKNRPEETALTQNEAANRSESETVLQVKIDYGSSRIYTKEDMNSAIAVILREFSTWDGCELHSISYSSDDECSQSNIEWLNEMEAATDTTETFTQCIMFTSNFHSPKQGGGAWNADEEYTDWQWWLARSDGGQWKLMTWGY</sequence>
<keyword evidence="3" id="KW-1185">Reference proteome</keyword>
<organism evidence="2 3">
    <name type="scientific">Stomatobaculum longum</name>
    <dbReference type="NCBI Taxonomy" id="796942"/>
    <lineage>
        <taxon>Bacteria</taxon>
        <taxon>Bacillati</taxon>
        <taxon>Bacillota</taxon>
        <taxon>Clostridia</taxon>
        <taxon>Lachnospirales</taxon>
        <taxon>Lachnospiraceae</taxon>
        <taxon>Stomatobaculum</taxon>
    </lineage>
</organism>
<feature type="compositionally biased region" description="Polar residues" evidence="1">
    <location>
        <begin position="33"/>
        <end position="46"/>
    </location>
</feature>